<proteinExistence type="predicted"/>
<keyword evidence="2" id="KW-0732">Signal</keyword>
<gene>
    <name evidence="3" type="ORF">BB558_003425</name>
</gene>
<evidence type="ECO:0000256" key="2">
    <source>
        <dbReference type="SAM" id="SignalP"/>
    </source>
</evidence>
<evidence type="ECO:0000313" key="4">
    <source>
        <dbReference type="Proteomes" id="UP000245591"/>
    </source>
</evidence>
<organism evidence="3 4">
    <name type="scientific">Smittium angustum</name>
    <dbReference type="NCBI Taxonomy" id="133377"/>
    <lineage>
        <taxon>Eukaryota</taxon>
        <taxon>Fungi</taxon>
        <taxon>Fungi incertae sedis</taxon>
        <taxon>Zoopagomycota</taxon>
        <taxon>Kickxellomycotina</taxon>
        <taxon>Harpellomycetes</taxon>
        <taxon>Harpellales</taxon>
        <taxon>Legeriomycetaceae</taxon>
        <taxon>Smittium</taxon>
    </lineage>
</organism>
<evidence type="ECO:0000256" key="1">
    <source>
        <dbReference type="SAM" id="MobiDB-lite"/>
    </source>
</evidence>
<protein>
    <submittedName>
        <fullName evidence="3">Uncharacterized protein</fullName>
    </submittedName>
</protein>
<feature type="compositionally biased region" description="Basic and acidic residues" evidence="1">
    <location>
        <begin position="175"/>
        <end position="187"/>
    </location>
</feature>
<comment type="caution">
    <text evidence="3">The sequence shown here is derived from an EMBL/GenBank/DDBJ whole genome shotgun (WGS) entry which is preliminary data.</text>
</comment>
<evidence type="ECO:0000313" key="3">
    <source>
        <dbReference type="EMBL" id="PWA00499.1"/>
    </source>
</evidence>
<feature type="compositionally biased region" description="Low complexity" evidence="1">
    <location>
        <begin position="128"/>
        <end position="144"/>
    </location>
</feature>
<dbReference type="Proteomes" id="UP000245591">
    <property type="component" value="Unassembled WGS sequence"/>
</dbReference>
<feature type="chain" id="PRO_5015619573" evidence="2">
    <location>
        <begin position="22"/>
        <end position="209"/>
    </location>
</feature>
<sequence length="209" mass="23616">MKFDTKGFFIVAMVLLPGTFGVSVDHNVNKNDNGVNNIDSNEGVHMNYETNNDIGNLPKENFTPDKIFAKAIDYFVDDQIAELLEDKIEENEADPLELENNENEENDVIDPLELENNENEENEDIEPMEYGNENNGENEYLEPLGYENEDNEDVNISENQENEINQDKNQSPQSSDKKKTIVEDENGKTVFIKGKVAVGIKPPNGIETS</sequence>
<feature type="region of interest" description="Disordered" evidence="1">
    <location>
        <begin position="92"/>
        <end position="188"/>
    </location>
</feature>
<reference evidence="3 4" key="1">
    <citation type="journal article" date="2018" name="MBio">
        <title>Comparative Genomics Reveals the Core Gene Toolbox for the Fungus-Insect Symbiosis.</title>
        <authorList>
            <person name="Wang Y."/>
            <person name="Stata M."/>
            <person name="Wang W."/>
            <person name="Stajich J.E."/>
            <person name="White M.M."/>
            <person name="Moncalvo J.M."/>
        </authorList>
    </citation>
    <scope>NUCLEOTIDE SEQUENCE [LARGE SCALE GENOMIC DNA]</scope>
    <source>
        <strain evidence="3 4">AUS-126-30</strain>
    </source>
</reference>
<name>A0A2U1J655_SMIAN</name>
<dbReference type="EMBL" id="MBFU01000331">
    <property type="protein sequence ID" value="PWA00499.1"/>
    <property type="molecule type" value="Genomic_DNA"/>
</dbReference>
<dbReference type="AlphaFoldDB" id="A0A2U1J655"/>
<keyword evidence="4" id="KW-1185">Reference proteome</keyword>
<accession>A0A2U1J655</accession>
<feature type="signal peptide" evidence="2">
    <location>
        <begin position="1"/>
        <end position="21"/>
    </location>
</feature>
<feature type="compositionally biased region" description="Acidic residues" evidence="1">
    <location>
        <begin position="92"/>
        <end position="127"/>
    </location>
</feature>